<organism evidence="1 2">
    <name type="scientific">Neocallimastix californiae</name>
    <dbReference type="NCBI Taxonomy" id="1754190"/>
    <lineage>
        <taxon>Eukaryota</taxon>
        <taxon>Fungi</taxon>
        <taxon>Fungi incertae sedis</taxon>
        <taxon>Chytridiomycota</taxon>
        <taxon>Chytridiomycota incertae sedis</taxon>
        <taxon>Neocallimastigomycetes</taxon>
        <taxon>Neocallimastigales</taxon>
        <taxon>Neocallimastigaceae</taxon>
        <taxon>Neocallimastix</taxon>
    </lineage>
</organism>
<sequence>MKCSQTVIKDQNILSSNFKQLLSYCNDIEGQVSQKLTRTKHIEDQLVGYEIISKIEDDIEKTQILISDIISKIDKLDEIIPDELKIKNNPDKYSKIHKIKETHNLL</sequence>
<dbReference type="AlphaFoldDB" id="A0A1Y2D7A2"/>
<name>A0A1Y2D7A2_9FUNG</name>
<protein>
    <submittedName>
        <fullName evidence="1">Uncharacterized protein</fullName>
    </submittedName>
</protein>
<keyword evidence="2" id="KW-1185">Reference proteome</keyword>
<dbReference type="EMBL" id="MCOG01000080">
    <property type="protein sequence ID" value="ORY55034.1"/>
    <property type="molecule type" value="Genomic_DNA"/>
</dbReference>
<accession>A0A1Y2D7A2</accession>
<gene>
    <name evidence="1" type="ORF">LY90DRAFT_507267</name>
</gene>
<proteinExistence type="predicted"/>
<comment type="caution">
    <text evidence="1">The sequence shown here is derived from an EMBL/GenBank/DDBJ whole genome shotgun (WGS) entry which is preliminary data.</text>
</comment>
<dbReference type="Proteomes" id="UP000193920">
    <property type="component" value="Unassembled WGS sequence"/>
</dbReference>
<evidence type="ECO:0000313" key="1">
    <source>
        <dbReference type="EMBL" id="ORY55034.1"/>
    </source>
</evidence>
<reference evidence="1 2" key="1">
    <citation type="submission" date="2016-08" db="EMBL/GenBank/DDBJ databases">
        <title>A Parts List for Fungal Cellulosomes Revealed by Comparative Genomics.</title>
        <authorList>
            <consortium name="DOE Joint Genome Institute"/>
            <person name="Haitjema C.H."/>
            <person name="Gilmore S.P."/>
            <person name="Henske J.K."/>
            <person name="Solomon K.V."/>
            <person name="De Groot R."/>
            <person name="Kuo A."/>
            <person name="Mondo S.J."/>
            <person name="Salamov A.A."/>
            <person name="Labutti K."/>
            <person name="Zhao Z."/>
            <person name="Chiniquy J."/>
            <person name="Barry K."/>
            <person name="Brewer H.M."/>
            <person name="Purvine S.O."/>
            <person name="Wright A.T."/>
            <person name="Boxma B."/>
            <person name="Van Alen T."/>
            <person name="Hackstein J.H."/>
            <person name="Baker S.E."/>
            <person name="Grigoriev I.V."/>
            <person name="O'Malley M.A."/>
        </authorList>
    </citation>
    <scope>NUCLEOTIDE SEQUENCE [LARGE SCALE GENOMIC DNA]</scope>
    <source>
        <strain evidence="1 2">G1</strain>
    </source>
</reference>
<evidence type="ECO:0000313" key="2">
    <source>
        <dbReference type="Proteomes" id="UP000193920"/>
    </source>
</evidence>